<dbReference type="Gene3D" id="1.20.1720.10">
    <property type="entry name" value="Multidrug resistance protein D"/>
    <property type="match status" value="1"/>
</dbReference>
<keyword evidence="4 6" id="KW-0472">Membrane</keyword>
<dbReference type="GO" id="GO:0005886">
    <property type="term" value="C:plasma membrane"/>
    <property type="evidence" value="ECO:0007669"/>
    <property type="project" value="TreeGrafter"/>
</dbReference>
<feature type="transmembrane region" description="Helical" evidence="6">
    <location>
        <begin position="208"/>
        <end position="231"/>
    </location>
</feature>
<dbReference type="PRINTS" id="PR01036">
    <property type="entry name" value="TCRTETB"/>
</dbReference>
<name>A0A9P5HFB6_9HYPO</name>
<evidence type="ECO:0000256" key="2">
    <source>
        <dbReference type="ARBA" id="ARBA00022692"/>
    </source>
</evidence>
<keyword evidence="9" id="KW-1185">Reference proteome</keyword>
<reference evidence="8" key="1">
    <citation type="submission" date="2020-03" db="EMBL/GenBank/DDBJ databases">
        <title>Draft Genome Sequence of Cylindrodendrum hubeiense.</title>
        <authorList>
            <person name="Buettner E."/>
            <person name="Kellner H."/>
        </authorList>
    </citation>
    <scope>NUCLEOTIDE SEQUENCE</scope>
    <source>
        <strain evidence="8">IHI 201604</strain>
    </source>
</reference>
<dbReference type="GO" id="GO:0022857">
    <property type="term" value="F:transmembrane transporter activity"/>
    <property type="evidence" value="ECO:0007669"/>
    <property type="project" value="InterPro"/>
</dbReference>
<feature type="transmembrane region" description="Helical" evidence="6">
    <location>
        <begin position="274"/>
        <end position="292"/>
    </location>
</feature>
<evidence type="ECO:0000256" key="6">
    <source>
        <dbReference type="SAM" id="Phobius"/>
    </source>
</evidence>
<feature type="transmembrane region" description="Helical" evidence="6">
    <location>
        <begin position="50"/>
        <end position="68"/>
    </location>
</feature>
<gene>
    <name evidence="8" type="ORF">G7Z17_g1270</name>
</gene>
<feature type="transmembrane region" description="Helical" evidence="6">
    <location>
        <begin position="137"/>
        <end position="155"/>
    </location>
</feature>
<feature type="transmembrane region" description="Helical" evidence="6">
    <location>
        <begin position="12"/>
        <end position="38"/>
    </location>
</feature>
<feature type="transmembrane region" description="Helical" evidence="6">
    <location>
        <begin position="484"/>
        <end position="503"/>
    </location>
</feature>
<evidence type="ECO:0000313" key="9">
    <source>
        <dbReference type="Proteomes" id="UP000722485"/>
    </source>
</evidence>
<dbReference type="EMBL" id="JAANBB010000010">
    <property type="protein sequence ID" value="KAF7556729.1"/>
    <property type="molecule type" value="Genomic_DNA"/>
</dbReference>
<keyword evidence="5" id="KW-0325">Glycoprotein</keyword>
<evidence type="ECO:0000256" key="3">
    <source>
        <dbReference type="ARBA" id="ARBA00022989"/>
    </source>
</evidence>
<comment type="caution">
    <text evidence="8">The sequence shown here is derived from an EMBL/GenBank/DDBJ whole genome shotgun (WGS) entry which is preliminary data.</text>
</comment>
<protein>
    <recommendedName>
        <fullName evidence="7">Major facilitator superfamily (MFS) profile domain-containing protein</fullName>
    </recommendedName>
</protein>
<keyword evidence="2 6" id="KW-0812">Transmembrane</keyword>
<dbReference type="PROSITE" id="PS50850">
    <property type="entry name" value="MFS"/>
    <property type="match status" value="1"/>
</dbReference>
<feature type="transmembrane region" description="Helical" evidence="6">
    <location>
        <begin position="237"/>
        <end position="253"/>
    </location>
</feature>
<feature type="transmembrane region" description="Helical" evidence="6">
    <location>
        <begin position="371"/>
        <end position="389"/>
    </location>
</feature>
<sequence>MPAAKKHVSFHLSILALVLMVFIVSWDATSLAVAIPVLARELNASTTESFWASIAFMLGVAITQPIYASVSDVFGRKLPLYVAIILFIAGCILFALAGDMTAVIAGRVLQGLGGGGLDVLQPIILSDITNLKERPTYMAIMAVPIAVGTILGPIVGSLFAEYVTWRWIGWINLPFAGGAFFLSFFFLHLRPLDAGIGAKLCRLDWGGMALFTVGATCLCLPLSWAGSLYPWSSWRTILPLVIGVLVLVGFGWYEKFPAEAMFPYRIFATSTARVALLGAFINGLVLYTALFYLPLSYQAIFLQSPLRSAIRILPYCGLFVVFSVIAPVSVQLFGKYRPQLWAGWVITTLFLGLLCLIGTTPNPLAVSDVFQAFLGAGLGTVFMTNYLPLQAAVTPRSVDDASLAAGLLVVFRLFGALIGLAIGSGVFNSVFASQISSIGFLPPELSELHDPSQAISFIPELTKVNVPNEALDAVIGAYRLTFRAVWITLTCLSSVGAATSFLLKVHAVDNEEMGRQRFDEISSDK</sequence>
<dbReference type="Pfam" id="PF07690">
    <property type="entry name" value="MFS_1"/>
    <property type="match status" value="1"/>
</dbReference>
<evidence type="ECO:0000313" key="8">
    <source>
        <dbReference type="EMBL" id="KAF7556729.1"/>
    </source>
</evidence>
<dbReference type="Proteomes" id="UP000722485">
    <property type="component" value="Unassembled WGS sequence"/>
</dbReference>
<dbReference type="PANTHER" id="PTHR23501:SF156">
    <property type="entry name" value="TRANSPORTER, PUTATIVE-RELATED"/>
    <property type="match status" value="1"/>
</dbReference>
<dbReference type="SUPFAM" id="SSF103473">
    <property type="entry name" value="MFS general substrate transporter"/>
    <property type="match status" value="1"/>
</dbReference>
<proteinExistence type="predicted"/>
<feature type="transmembrane region" description="Helical" evidence="6">
    <location>
        <begin position="340"/>
        <end position="359"/>
    </location>
</feature>
<dbReference type="AlphaFoldDB" id="A0A9P5HFB6"/>
<evidence type="ECO:0000256" key="4">
    <source>
        <dbReference type="ARBA" id="ARBA00023136"/>
    </source>
</evidence>
<dbReference type="PANTHER" id="PTHR23501">
    <property type="entry name" value="MAJOR FACILITATOR SUPERFAMILY"/>
    <property type="match status" value="1"/>
</dbReference>
<dbReference type="InterPro" id="IPR011701">
    <property type="entry name" value="MFS"/>
</dbReference>
<feature type="transmembrane region" description="Helical" evidence="6">
    <location>
        <begin position="401"/>
        <end position="422"/>
    </location>
</feature>
<accession>A0A9P5HFB6</accession>
<comment type="subcellular location">
    <subcellularLocation>
        <location evidence="1">Membrane</location>
        <topology evidence="1">Multi-pass membrane protein</topology>
    </subcellularLocation>
</comment>
<keyword evidence="3 6" id="KW-1133">Transmembrane helix</keyword>
<feature type="transmembrane region" description="Helical" evidence="6">
    <location>
        <begin position="312"/>
        <end position="333"/>
    </location>
</feature>
<feature type="transmembrane region" description="Helical" evidence="6">
    <location>
        <begin position="80"/>
        <end position="98"/>
    </location>
</feature>
<evidence type="ECO:0000256" key="1">
    <source>
        <dbReference type="ARBA" id="ARBA00004141"/>
    </source>
</evidence>
<organism evidence="8 9">
    <name type="scientific">Cylindrodendrum hubeiense</name>
    <dbReference type="NCBI Taxonomy" id="595255"/>
    <lineage>
        <taxon>Eukaryota</taxon>
        <taxon>Fungi</taxon>
        <taxon>Dikarya</taxon>
        <taxon>Ascomycota</taxon>
        <taxon>Pezizomycotina</taxon>
        <taxon>Sordariomycetes</taxon>
        <taxon>Hypocreomycetidae</taxon>
        <taxon>Hypocreales</taxon>
        <taxon>Nectriaceae</taxon>
        <taxon>Cylindrodendrum</taxon>
    </lineage>
</organism>
<dbReference type="InterPro" id="IPR020846">
    <property type="entry name" value="MFS_dom"/>
</dbReference>
<evidence type="ECO:0000259" key="7">
    <source>
        <dbReference type="PROSITE" id="PS50850"/>
    </source>
</evidence>
<evidence type="ECO:0000256" key="5">
    <source>
        <dbReference type="ARBA" id="ARBA00023180"/>
    </source>
</evidence>
<feature type="transmembrane region" description="Helical" evidence="6">
    <location>
        <begin position="167"/>
        <end position="187"/>
    </location>
</feature>
<dbReference type="InterPro" id="IPR036259">
    <property type="entry name" value="MFS_trans_sf"/>
</dbReference>
<dbReference type="OrthoDB" id="4139357at2759"/>
<feature type="domain" description="Major facilitator superfamily (MFS) profile" evidence="7">
    <location>
        <begin position="13"/>
        <end position="508"/>
    </location>
</feature>